<dbReference type="Proteomes" id="UP000634435">
    <property type="component" value="Unassembled WGS sequence"/>
</dbReference>
<comment type="caution">
    <text evidence="2">The sequence shown here is derived from an EMBL/GenBank/DDBJ whole genome shotgun (WGS) entry which is preliminary data.</text>
</comment>
<dbReference type="SMART" id="SM00850">
    <property type="entry name" value="LytTR"/>
    <property type="match status" value="1"/>
</dbReference>
<protein>
    <recommendedName>
        <fullName evidence="1">HTH LytTR-type domain-containing protein</fullName>
    </recommendedName>
</protein>
<dbReference type="EMBL" id="BMPN01000003">
    <property type="protein sequence ID" value="GGJ57453.1"/>
    <property type="molecule type" value="Genomic_DNA"/>
</dbReference>
<accession>A0ABQ2DK09</accession>
<evidence type="ECO:0000259" key="1">
    <source>
        <dbReference type="PROSITE" id="PS50930"/>
    </source>
</evidence>
<feature type="domain" description="HTH LytTR-type" evidence="1">
    <location>
        <begin position="10"/>
        <end position="113"/>
    </location>
</feature>
<dbReference type="Gene3D" id="2.40.50.1020">
    <property type="entry name" value="LytTr DNA-binding domain"/>
    <property type="match status" value="1"/>
</dbReference>
<organism evidence="2 3">
    <name type="scientific">Virgibacillus kapii</name>
    <dbReference type="NCBI Taxonomy" id="1638645"/>
    <lineage>
        <taxon>Bacteria</taxon>
        <taxon>Bacillati</taxon>
        <taxon>Bacillota</taxon>
        <taxon>Bacilli</taxon>
        <taxon>Bacillales</taxon>
        <taxon>Bacillaceae</taxon>
        <taxon>Virgibacillus</taxon>
    </lineage>
</organism>
<evidence type="ECO:0000313" key="3">
    <source>
        <dbReference type="Proteomes" id="UP000634435"/>
    </source>
</evidence>
<dbReference type="Pfam" id="PF04397">
    <property type="entry name" value="LytTR"/>
    <property type="match status" value="1"/>
</dbReference>
<dbReference type="RefSeq" id="WP_160807697.1">
    <property type="nucleotide sequence ID" value="NZ_BMPN01000003.1"/>
</dbReference>
<sequence>MTIEQESGRLIVKKRSKIIIINIEDILFIEKQRQCVLINTPNGEIIIYKTLKEISGYLPDYFRRVHRSFIINKKLIKELNLVSDNSYEALFDGDKTALVSKNKLHLVFNKIARI</sequence>
<keyword evidence="3" id="KW-1185">Reference proteome</keyword>
<dbReference type="PROSITE" id="PS50930">
    <property type="entry name" value="HTH_LYTTR"/>
    <property type="match status" value="1"/>
</dbReference>
<gene>
    <name evidence="2" type="ORF">GCM10007111_19510</name>
</gene>
<dbReference type="PANTHER" id="PTHR37299:SF1">
    <property type="entry name" value="STAGE 0 SPORULATION PROTEIN A HOMOLOG"/>
    <property type="match status" value="1"/>
</dbReference>
<name>A0ABQ2DK09_9BACI</name>
<dbReference type="InterPro" id="IPR007492">
    <property type="entry name" value="LytTR_DNA-bd_dom"/>
</dbReference>
<dbReference type="InterPro" id="IPR046947">
    <property type="entry name" value="LytR-like"/>
</dbReference>
<proteinExistence type="predicted"/>
<reference evidence="3" key="1">
    <citation type="journal article" date="2019" name="Int. J. Syst. Evol. Microbiol.">
        <title>The Global Catalogue of Microorganisms (GCM) 10K type strain sequencing project: providing services to taxonomists for standard genome sequencing and annotation.</title>
        <authorList>
            <consortium name="The Broad Institute Genomics Platform"/>
            <consortium name="The Broad Institute Genome Sequencing Center for Infectious Disease"/>
            <person name="Wu L."/>
            <person name="Ma J."/>
        </authorList>
    </citation>
    <scope>NUCLEOTIDE SEQUENCE [LARGE SCALE GENOMIC DNA]</scope>
    <source>
        <strain evidence="3">JCM 30071</strain>
    </source>
</reference>
<dbReference type="PANTHER" id="PTHR37299">
    <property type="entry name" value="TRANSCRIPTIONAL REGULATOR-RELATED"/>
    <property type="match status" value="1"/>
</dbReference>
<evidence type="ECO:0000313" key="2">
    <source>
        <dbReference type="EMBL" id="GGJ57453.1"/>
    </source>
</evidence>